<dbReference type="EMBL" id="JAVYJV010000007">
    <property type="protein sequence ID" value="KAK4366523.1"/>
    <property type="molecule type" value="Genomic_DNA"/>
</dbReference>
<gene>
    <name evidence="2" type="ORF">RND71_014403</name>
</gene>
<dbReference type="AlphaFoldDB" id="A0AAE1S9P3"/>
<feature type="compositionally biased region" description="Polar residues" evidence="1">
    <location>
        <begin position="17"/>
        <end position="32"/>
    </location>
</feature>
<accession>A0AAE1S9P3</accession>
<keyword evidence="3" id="KW-1185">Reference proteome</keyword>
<feature type="region of interest" description="Disordered" evidence="1">
    <location>
        <begin position="1"/>
        <end position="32"/>
    </location>
</feature>
<protein>
    <submittedName>
        <fullName evidence="2">Uncharacterized protein</fullName>
    </submittedName>
</protein>
<organism evidence="2 3">
    <name type="scientific">Anisodus tanguticus</name>
    <dbReference type="NCBI Taxonomy" id="243964"/>
    <lineage>
        <taxon>Eukaryota</taxon>
        <taxon>Viridiplantae</taxon>
        <taxon>Streptophyta</taxon>
        <taxon>Embryophyta</taxon>
        <taxon>Tracheophyta</taxon>
        <taxon>Spermatophyta</taxon>
        <taxon>Magnoliopsida</taxon>
        <taxon>eudicotyledons</taxon>
        <taxon>Gunneridae</taxon>
        <taxon>Pentapetalae</taxon>
        <taxon>asterids</taxon>
        <taxon>lamiids</taxon>
        <taxon>Solanales</taxon>
        <taxon>Solanaceae</taxon>
        <taxon>Solanoideae</taxon>
        <taxon>Hyoscyameae</taxon>
        <taxon>Anisodus</taxon>
    </lineage>
</organism>
<evidence type="ECO:0000313" key="2">
    <source>
        <dbReference type="EMBL" id="KAK4366523.1"/>
    </source>
</evidence>
<evidence type="ECO:0000256" key="1">
    <source>
        <dbReference type="SAM" id="MobiDB-lite"/>
    </source>
</evidence>
<name>A0AAE1S9P3_9SOLA</name>
<dbReference type="Proteomes" id="UP001291623">
    <property type="component" value="Unassembled WGS sequence"/>
</dbReference>
<comment type="caution">
    <text evidence="2">The sequence shown here is derived from an EMBL/GenBank/DDBJ whole genome shotgun (WGS) entry which is preliminary data.</text>
</comment>
<proteinExistence type="predicted"/>
<sequence>MNAHHHDPPSETLAVGNCQSTPHTINMHGSTNIKEEIAPADFFPTLQHLGHRTDTEHLEKFCQNIWKTFIDPK</sequence>
<evidence type="ECO:0000313" key="3">
    <source>
        <dbReference type="Proteomes" id="UP001291623"/>
    </source>
</evidence>
<reference evidence="2" key="1">
    <citation type="submission" date="2023-12" db="EMBL/GenBank/DDBJ databases">
        <title>Genome assembly of Anisodus tanguticus.</title>
        <authorList>
            <person name="Wang Y.-J."/>
        </authorList>
    </citation>
    <scope>NUCLEOTIDE SEQUENCE</scope>
    <source>
        <strain evidence="2">KB-2021</strain>
        <tissue evidence="2">Leaf</tissue>
    </source>
</reference>